<dbReference type="InterPro" id="IPR013148">
    <property type="entry name" value="Glyco_hydro_32_N"/>
</dbReference>
<dbReference type="GO" id="GO:0005987">
    <property type="term" value="P:sucrose catabolic process"/>
    <property type="evidence" value="ECO:0007669"/>
    <property type="project" value="TreeGrafter"/>
</dbReference>
<dbReference type="Gene3D" id="2.60.120.560">
    <property type="entry name" value="Exo-inulinase, domain 1"/>
    <property type="match status" value="1"/>
</dbReference>
<accession>A0A1M5VC21</accession>
<dbReference type="InterPro" id="IPR023296">
    <property type="entry name" value="Glyco_hydro_beta-prop_sf"/>
</dbReference>
<dbReference type="Gene3D" id="2.115.10.20">
    <property type="entry name" value="Glycosyl hydrolase domain, family 43"/>
    <property type="match status" value="1"/>
</dbReference>
<keyword evidence="8" id="KW-1185">Reference proteome</keyword>
<evidence type="ECO:0000259" key="6">
    <source>
        <dbReference type="Pfam" id="PF08244"/>
    </source>
</evidence>
<evidence type="ECO:0000256" key="1">
    <source>
        <dbReference type="ARBA" id="ARBA00009902"/>
    </source>
</evidence>
<dbReference type="Pfam" id="PF00251">
    <property type="entry name" value="Glyco_hydro_32N"/>
    <property type="match status" value="1"/>
</dbReference>
<dbReference type="InterPro" id="IPR001362">
    <property type="entry name" value="Glyco_hydro_32"/>
</dbReference>
<feature type="domain" description="Glycosyl hydrolase family 32 N-terminal" evidence="5">
    <location>
        <begin position="48"/>
        <end position="369"/>
    </location>
</feature>
<keyword evidence="2 4" id="KW-0378">Hydrolase</keyword>
<dbReference type="SUPFAM" id="SSF49899">
    <property type="entry name" value="Concanavalin A-like lectins/glucanases"/>
    <property type="match status" value="1"/>
</dbReference>
<dbReference type="STRING" id="1195760.SAMN05444281_1687"/>
<dbReference type="CDD" id="cd18622">
    <property type="entry name" value="GH32_Inu-like"/>
    <property type="match status" value="1"/>
</dbReference>
<dbReference type="Pfam" id="PF08244">
    <property type="entry name" value="Glyco_hydro_32C"/>
    <property type="match status" value="1"/>
</dbReference>
<evidence type="ECO:0000313" key="7">
    <source>
        <dbReference type="EMBL" id="SHH72809.1"/>
    </source>
</evidence>
<organism evidence="7 8">
    <name type="scientific">Wenyingzhuangia marina</name>
    <dbReference type="NCBI Taxonomy" id="1195760"/>
    <lineage>
        <taxon>Bacteria</taxon>
        <taxon>Pseudomonadati</taxon>
        <taxon>Bacteroidota</taxon>
        <taxon>Flavobacteriia</taxon>
        <taxon>Flavobacteriales</taxon>
        <taxon>Flavobacteriaceae</taxon>
        <taxon>Wenyingzhuangia</taxon>
    </lineage>
</organism>
<evidence type="ECO:0000256" key="3">
    <source>
        <dbReference type="ARBA" id="ARBA00023295"/>
    </source>
</evidence>
<dbReference type="OrthoDB" id="9759709at2"/>
<dbReference type="PANTHER" id="PTHR42800">
    <property type="entry name" value="EXOINULINASE INUD (AFU_ORTHOLOGUE AFUA_5G00480)"/>
    <property type="match status" value="1"/>
</dbReference>
<dbReference type="InterPro" id="IPR013189">
    <property type="entry name" value="Glyco_hydro_32_C"/>
</dbReference>
<name>A0A1M5VC21_9FLAO</name>
<sequence>MKKLTLTGLLLIAIIGCNSIHKNEKKSSPTLEKKVVLTEEQLYRPNFHFTPEENWMNDPNGMFYLDGTYHLYFQYYPNGNKWGPMHWGHATSTDLIAWKQQPIALYPDKLGYIFSGSAVVDHHNTSGFGDETRTPVVAIYTYHDPIKEKAGKIDIESQGIAYSLDNGMTWTKYSNNPVLKNPGIKNFRDPKVTWDDIHQQWIMTLAANDRAQFYSSKNLIDWTYLSEFGQNIGAHGGVWECPDFFPMKINDSANTKWVLLQSLNPGGPNGGSATQYFIGDFDGKTFKLDPLFKNQLSKKEALWLDSGKDNYAGVTWNNSPSANPTYIGWMSNWQYAQDVPTETWRSSMTLPRELKLSYSSSEYKLISTPVTQLGNYFKETITKKNIVFKNNTILLKGDELDLSKSVIDVSLRNMKTDTYTFSLNNTIGDTLKFGINNKENFLFIDRKKSGIINFSNDFANKISKANLDKRHNSAAFKIILDKTSIEIFFNNGEEVLTEIFFTNQPYMNLSIESSEKDAEISILKANQLNIN</sequence>
<dbReference type="SMART" id="SM00640">
    <property type="entry name" value="Glyco_32"/>
    <property type="match status" value="1"/>
</dbReference>
<dbReference type="InterPro" id="IPR018053">
    <property type="entry name" value="Glyco_hydro_32_AS"/>
</dbReference>
<feature type="domain" description="Glycosyl hydrolase family 32 C-terminal" evidence="6">
    <location>
        <begin position="401"/>
        <end position="522"/>
    </location>
</feature>
<dbReference type="RefSeq" id="WP_073120448.1">
    <property type="nucleotide sequence ID" value="NZ_BMEN01000003.1"/>
</dbReference>
<dbReference type="PROSITE" id="PS00609">
    <property type="entry name" value="GLYCOSYL_HYDROL_F32"/>
    <property type="match status" value="1"/>
</dbReference>
<comment type="similarity">
    <text evidence="1 4">Belongs to the glycosyl hydrolase 32 family.</text>
</comment>
<dbReference type="GO" id="GO:0005737">
    <property type="term" value="C:cytoplasm"/>
    <property type="evidence" value="ECO:0007669"/>
    <property type="project" value="TreeGrafter"/>
</dbReference>
<proteinExistence type="inferred from homology"/>
<protein>
    <submittedName>
        <fullName evidence="7">Levanase/fructan beta-fructosidase</fullName>
    </submittedName>
</protein>
<evidence type="ECO:0000256" key="4">
    <source>
        <dbReference type="RuleBase" id="RU362110"/>
    </source>
</evidence>
<evidence type="ECO:0000313" key="8">
    <source>
        <dbReference type="Proteomes" id="UP000184109"/>
    </source>
</evidence>
<keyword evidence="3 4" id="KW-0326">Glycosidase</keyword>
<reference evidence="8" key="1">
    <citation type="submission" date="2016-11" db="EMBL/GenBank/DDBJ databases">
        <authorList>
            <person name="Varghese N."/>
            <person name="Submissions S."/>
        </authorList>
    </citation>
    <scope>NUCLEOTIDE SEQUENCE [LARGE SCALE GENOMIC DNA]</scope>
    <source>
        <strain evidence="8">DSM 100572</strain>
    </source>
</reference>
<evidence type="ECO:0000259" key="5">
    <source>
        <dbReference type="Pfam" id="PF00251"/>
    </source>
</evidence>
<gene>
    <name evidence="7" type="ORF">SAMN05444281_1687</name>
</gene>
<dbReference type="InterPro" id="IPR013320">
    <property type="entry name" value="ConA-like_dom_sf"/>
</dbReference>
<dbReference type="AlphaFoldDB" id="A0A1M5VC21"/>
<dbReference type="Proteomes" id="UP000184109">
    <property type="component" value="Unassembled WGS sequence"/>
</dbReference>
<dbReference type="EMBL" id="FQXQ01000003">
    <property type="protein sequence ID" value="SHH72809.1"/>
    <property type="molecule type" value="Genomic_DNA"/>
</dbReference>
<evidence type="ECO:0000256" key="2">
    <source>
        <dbReference type="ARBA" id="ARBA00022801"/>
    </source>
</evidence>
<dbReference type="PANTHER" id="PTHR42800:SF1">
    <property type="entry name" value="EXOINULINASE INUD (AFU_ORTHOLOGUE AFUA_5G00480)"/>
    <property type="match status" value="1"/>
</dbReference>
<dbReference type="SUPFAM" id="SSF75005">
    <property type="entry name" value="Arabinanase/levansucrase/invertase"/>
    <property type="match status" value="1"/>
</dbReference>
<dbReference type="GO" id="GO:0004575">
    <property type="term" value="F:sucrose alpha-glucosidase activity"/>
    <property type="evidence" value="ECO:0007669"/>
    <property type="project" value="TreeGrafter"/>
</dbReference>
<dbReference type="PROSITE" id="PS51257">
    <property type="entry name" value="PROKAR_LIPOPROTEIN"/>
    <property type="match status" value="1"/>
</dbReference>